<comment type="caution">
    <text evidence="2">The sequence shown here is derived from an EMBL/GenBank/DDBJ whole genome shotgun (WGS) entry which is preliminary data.</text>
</comment>
<dbReference type="EMBL" id="JBHSCY010000002">
    <property type="protein sequence ID" value="MFC4269583.1"/>
    <property type="molecule type" value="Genomic_DNA"/>
</dbReference>
<keyword evidence="1" id="KW-0472">Membrane</keyword>
<dbReference type="Proteomes" id="UP001595826">
    <property type="component" value="Unassembled WGS sequence"/>
</dbReference>
<reference evidence="3" key="1">
    <citation type="journal article" date="2019" name="Int. J. Syst. Evol. Microbiol.">
        <title>The Global Catalogue of Microorganisms (GCM) 10K type strain sequencing project: providing services to taxonomists for standard genome sequencing and annotation.</title>
        <authorList>
            <consortium name="The Broad Institute Genomics Platform"/>
            <consortium name="The Broad Institute Genome Sequencing Center for Infectious Disease"/>
            <person name="Wu L."/>
            <person name="Ma J."/>
        </authorList>
    </citation>
    <scope>NUCLEOTIDE SEQUENCE [LARGE SCALE GENOMIC DNA]</scope>
    <source>
        <strain evidence="3">CECT 8655</strain>
    </source>
</reference>
<evidence type="ECO:0000256" key="1">
    <source>
        <dbReference type="SAM" id="Phobius"/>
    </source>
</evidence>
<evidence type="ECO:0008006" key="4">
    <source>
        <dbReference type="Google" id="ProtNLM"/>
    </source>
</evidence>
<protein>
    <recommendedName>
        <fullName evidence="4">DUF3592 domain-containing protein</fullName>
    </recommendedName>
</protein>
<sequence>MESIIIYVVTFLGFYYIFKAIKELDKIYSIKKDGIKANATVNQILETKHTDSDGDISYSYNYIVKFKNKRGKEIEKEVDYPITKKHKQNPPFTVGIIYKENERENYNILLENNKGRNYSFYIYLFLGFGMLTYVIFNNNGEFNKVIEYLENTLK</sequence>
<feature type="transmembrane region" description="Helical" evidence="1">
    <location>
        <begin position="6"/>
        <end position="22"/>
    </location>
</feature>
<proteinExistence type="predicted"/>
<name>A0ABV8RBC7_9FLAO</name>
<gene>
    <name evidence="2" type="ORF">ACFOWD_11750</name>
</gene>
<feature type="transmembrane region" description="Helical" evidence="1">
    <location>
        <begin position="118"/>
        <end position="136"/>
    </location>
</feature>
<evidence type="ECO:0000313" key="2">
    <source>
        <dbReference type="EMBL" id="MFC4269583.1"/>
    </source>
</evidence>
<accession>A0ABV8RBC7</accession>
<dbReference type="RefSeq" id="WP_377410780.1">
    <property type="nucleotide sequence ID" value="NZ_JBHSCY010000002.1"/>
</dbReference>
<keyword evidence="1" id="KW-0812">Transmembrane</keyword>
<keyword evidence="1" id="KW-1133">Transmembrane helix</keyword>
<evidence type="ECO:0000313" key="3">
    <source>
        <dbReference type="Proteomes" id="UP001595826"/>
    </source>
</evidence>
<keyword evidence="3" id="KW-1185">Reference proteome</keyword>
<organism evidence="2 3">
    <name type="scientific">Polaribacter marinivivus</name>
    <dbReference type="NCBI Taxonomy" id="1524260"/>
    <lineage>
        <taxon>Bacteria</taxon>
        <taxon>Pseudomonadati</taxon>
        <taxon>Bacteroidota</taxon>
        <taxon>Flavobacteriia</taxon>
        <taxon>Flavobacteriales</taxon>
        <taxon>Flavobacteriaceae</taxon>
    </lineage>
</organism>